<dbReference type="KEGG" id="dpp:DICPUDRAFT_157530"/>
<evidence type="ECO:0000313" key="4">
    <source>
        <dbReference type="Proteomes" id="UP000001064"/>
    </source>
</evidence>
<evidence type="ECO:0008006" key="5">
    <source>
        <dbReference type="Google" id="ProtNLM"/>
    </source>
</evidence>
<accession>F0ZZC5</accession>
<dbReference type="Gene3D" id="3.10.310.10">
    <property type="entry name" value="Diaminopimelate Epimerase, Chain A, domain 1"/>
    <property type="match status" value="2"/>
</dbReference>
<dbReference type="OMA" id="EIRIWER"/>
<reference evidence="4" key="1">
    <citation type="journal article" date="2011" name="Genome Biol.">
        <title>Comparative genomics of the social amoebae Dictyostelium discoideum and Dictyostelium purpureum.</title>
        <authorList>
            <consortium name="US DOE Joint Genome Institute (JGI-PGF)"/>
            <person name="Sucgang R."/>
            <person name="Kuo A."/>
            <person name="Tian X."/>
            <person name="Salerno W."/>
            <person name="Parikh A."/>
            <person name="Feasley C.L."/>
            <person name="Dalin E."/>
            <person name="Tu H."/>
            <person name="Huang E."/>
            <person name="Barry K."/>
            <person name="Lindquist E."/>
            <person name="Shapiro H."/>
            <person name="Bruce D."/>
            <person name="Schmutz J."/>
            <person name="Salamov A."/>
            <person name="Fey P."/>
            <person name="Gaudet P."/>
            <person name="Anjard C."/>
            <person name="Babu M.M."/>
            <person name="Basu S."/>
            <person name="Bushmanova Y."/>
            <person name="van der Wel H."/>
            <person name="Katoh-Kurasawa M."/>
            <person name="Dinh C."/>
            <person name="Coutinho P.M."/>
            <person name="Saito T."/>
            <person name="Elias M."/>
            <person name="Schaap P."/>
            <person name="Kay R.R."/>
            <person name="Henrissat B."/>
            <person name="Eichinger L."/>
            <person name="Rivero F."/>
            <person name="Putnam N.H."/>
            <person name="West C.M."/>
            <person name="Loomis W.F."/>
            <person name="Chisholm R.L."/>
            <person name="Shaulsky G."/>
            <person name="Strassmann J.E."/>
            <person name="Queller D.C."/>
            <person name="Kuspa A."/>
            <person name="Grigoriev I.V."/>
        </authorList>
    </citation>
    <scope>NUCLEOTIDE SEQUENCE [LARGE SCALE GENOMIC DNA]</scope>
    <source>
        <strain evidence="4">QSDP1</strain>
    </source>
</reference>
<dbReference type="InParanoid" id="F0ZZC5"/>
<name>F0ZZC5_DICPU</name>
<dbReference type="GeneID" id="10508874"/>
<dbReference type="GO" id="GO:0008837">
    <property type="term" value="F:diaminopimelate epimerase activity"/>
    <property type="evidence" value="ECO:0000318"/>
    <property type="project" value="GO_Central"/>
</dbReference>
<evidence type="ECO:0000256" key="1">
    <source>
        <dbReference type="ARBA" id="ARBA00010219"/>
    </source>
</evidence>
<dbReference type="GO" id="GO:0005829">
    <property type="term" value="C:cytosol"/>
    <property type="evidence" value="ECO:0000318"/>
    <property type="project" value="GO_Central"/>
</dbReference>
<dbReference type="NCBIfam" id="TIGR00652">
    <property type="entry name" value="DapF"/>
    <property type="match status" value="1"/>
</dbReference>
<keyword evidence="4" id="KW-1185">Reference proteome</keyword>
<organism evidence="3 4">
    <name type="scientific">Dictyostelium purpureum</name>
    <name type="common">Slime mold</name>
    <dbReference type="NCBI Taxonomy" id="5786"/>
    <lineage>
        <taxon>Eukaryota</taxon>
        <taxon>Amoebozoa</taxon>
        <taxon>Evosea</taxon>
        <taxon>Eumycetozoa</taxon>
        <taxon>Dictyostelia</taxon>
        <taxon>Dictyosteliales</taxon>
        <taxon>Dictyosteliaceae</taxon>
        <taxon>Dictyostelium</taxon>
    </lineage>
</organism>
<gene>
    <name evidence="3" type="ORF">DICPUDRAFT_157530</name>
</gene>
<dbReference type="SUPFAM" id="SSF54506">
    <property type="entry name" value="Diaminopimelate epimerase-like"/>
    <property type="match status" value="2"/>
</dbReference>
<evidence type="ECO:0000256" key="2">
    <source>
        <dbReference type="ARBA" id="ARBA00023235"/>
    </source>
</evidence>
<keyword evidence="2" id="KW-0413">Isomerase</keyword>
<sequence length="358" mass="39965">MEPINNNNNKNKKYKFNFSKMHGAGNDFVVFHINAVKRLNSDDESEVSIEEISKVTPKISHRKLGIGCDQLIIVDDSPKNKETNFGMHVINCDGVIEMMCGNGVRCASKYLLDNHIKSKSKSYEGNGEQLIETKSGVIKTYPLLDHQNTDYKQDSRLMVKVNMGQPKLVSTSLKKYSLDEQILKKNSIPPKESFVITIDDLNLPYCNKIEIVLVSCGGAHAVVFLDRNIELGYFTQNYGKEDLSKINIKDLADKIQEHPLFLKDTIPNVEFVYQSIKDKEINKVQSRVVERGSGETLACGTGACAVGIAAYLLNYVNDSSDISCEMPGGNLLIQWSSETNETFKTGPAVTLFNSEFTV</sequence>
<dbReference type="AlphaFoldDB" id="F0ZZC5"/>
<dbReference type="HAMAP" id="MF_00197">
    <property type="entry name" value="DAP_epimerase"/>
    <property type="match status" value="1"/>
</dbReference>
<comment type="similarity">
    <text evidence="1">Belongs to the diaminopimelate epimerase family.</text>
</comment>
<protein>
    <recommendedName>
        <fullName evidence="5">Diaminopimelate epimerase</fullName>
    </recommendedName>
</protein>
<dbReference type="Proteomes" id="UP000001064">
    <property type="component" value="Unassembled WGS sequence"/>
</dbReference>
<dbReference type="InterPro" id="IPR001653">
    <property type="entry name" value="DAP_epimerase_DapF"/>
</dbReference>
<evidence type="ECO:0000313" key="3">
    <source>
        <dbReference type="EMBL" id="EGC30707.1"/>
    </source>
</evidence>
<dbReference type="Pfam" id="PF01678">
    <property type="entry name" value="DAP_epimerase"/>
    <property type="match status" value="2"/>
</dbReference>
<proteinExistence type="inferred from homology"/>
<dbReference type="VEuPathDB" id="AmoebaDB:DICPUDRAFT_157530"/>
<dbReference type="eggNOG" id="ENOG502QQKJ">
    <property type="taxonomic scope" value="Eukaryota"/>
</dbReference>
<dbReference type="PANTHER" id="PTHR31689:SF0">
    <property type="entry name" value="DIAMINOPIMELATE EPIMERASE"/>
    <property type="match status" value="1"/>
</dbReference>
<dbReference type="OrthoDB" id="4768at2759"/>
<dbReference type="STRING" id="5786.F0ZZC5"/>
<dbReference type="FunCoup" id="F0ZZC5">
    <property type="interactions" value="117"/>
</dbReference>
<dbReference type="PANTHER" id="PTHR31689">
    <property type="entry name" value="DIAMINOPIMELATE EPIMERASE, CHLOROPLASTIC"/>
    <property type="match status" value="1"/>
</dbReference>
<dbReference type="GO" id="GO:0009089">
    <property type="term" value="P:lysine biosynthetic process via diaminopimelate"/>
    <property type="evidence" value="ECO:0000318"/>
    <property type="project" value="GO_Central"/>
</dbReference>
<dbReference type="EMBL" id="GL871307">
    <property type="protein sequence ID" value="EGC30707.1"/>
    <property type="molecule type" value="Genomic_DNA"/>
</dbReference>
<dbReference type="RefSeq" id="XP_003292770.1">
    <property type="nucleotide sequence ID" value="XM_003292722.1"/>
</dbReference>